<sequence length="205" mass="21666">MSEPDPFASPFHHVRLPGQTSAPTPPGYAGHPGLPMPAVDPRALPPPRPLALTTASWSWLAGAVLVVFGLPALFFAGGDAFADELYNGSRDDPEPLTRTEAEFGARFTPVLFGLGFAVLAVPFVLAALKLRSGRDWARVLLAALGVPALLFGLFMLISFTSGVAPYVPSPVGLAWVALFLVSVVAGFVAMFLPASNHHVRAVRSR</sequence>
<feature type="transmembrane region" description="Helical" evidence="2">
    <location>
        <begin position="140"/>
        <end position="167"/>
    </location>
</feature>
<keyword evidence="2" id="KW-0472">Membrane</keyword>
<keyword evidence="2" id="KW-0812">Transmembrane</keyword>
<evidence type="ECO:0000256" key="1">
    <source>
        <dbReference type="SAM" id="MobiDB-lite"/>
    </source>
</evidence>
<dbReference type="Proteomes" id="UP000282084">
    <property type="component" value="Unassembled WGS sequence"/>
</dbReference>
<evidence type="ECO:0000313" key="3">
    <source>
        <dbReference type="EMBL" id="RKT57896.1"/>
    </source>
</evidence>
<accession>A0A495W889</accession>
<protein>
    <submittedName>
        <fullName evidence="3">Uncharacterized protein</fullName>
    </submittedName>
</protein>
<gene>
    <name evidence="3" type="ORF">C8E97_6628</name>
</gene>
<evidence type="ECO:0000313" key="4">
    <source>
        <dbReference type="Proteomes" id="UP000282084"/>
    </source>
</evidence>
<feature type="transmembrane region" description="Helical" evidence="2">
    <location>
        <begin position="57"/>
        <end position="76"/>
    </location>
</feature>
<reference evidence="3 4" key="1">
    <citation type="submission" date="2018-10" db="EMBL/GenBank/DDBJ databases">
        <title>Sequencing the genomes of 1000 actinobacteria strains.</title>
        <authorList>
            <person name="Klenk H.-P."/>
        </authorList>
    </citation>
    <scope>NUCLEOTIDE SEQUENCE [LARGE SCALE GENOMIC DNA]</scope>
    <source>
        <strain evidence="3 4">DSM 43800</strain>
    </source>
</reference>
<feature type="transmembrane region" description="Helical" evidence="2">
    <location>
        <begin position="107"/>
        <end position="128"/>
    </location>
</feature>
<dbReference type="EMBL" id="RBXO01000001">
    <property type="protein sequence ID" value="RKT57896.1"/>
    <property type="molecule type" value="Genomic_DNA"/>
</dbReference>
<dbReference type="OrthoDB" id="3831145at2"/>
<organism evidence="3 4">
    <name type="scientific">Saccharothrix australiensis</name>
    <dbReference type="NCBI Taxonomy" id="2072"/>
    <lineage>
        <taxon>Bacteria</taxon>
        <taxon>Bacillati</taxon>
        <taxon>Actinomycetota</taxon>
        <taxon>Actinomycetes</taxon>
        <taxon>Pseudonocardiales</taxon>
        <taxon>Pseudonocardiaceae</taxon>
        <taxon>Saccharothrix</taxon>
    </lineage>
</organism>
<feature type="transmembrane region" description="Helical" evidence="2">
    <location>
        <begin position="173"/>
        <end position="195"/>
    </location>
</feature>
<dbReference type="AlphaFoldDB" id="A0A495W889"/>
<evidence type="ECO:0000256" key="2">
    <source>
        <dbReference type="SAM" id="Phobius"/>
    </source>
</evidence>
<name>A0A495W889_9PSEU</name>
<dbReference type="RefSeq" id="WP_121010211.1">
    <property type="nucleotide sequence ID" value="NZ_RBXO01000001.1"/>
</dbReference>
<proteinExistence type="predicted"/>
<feature type="region of interest" description="Disordered" evidence="1">
    <location>
        <begin position="1"/>
        <end position="40"/>
    </location>
</feature>
<keyword evidence="2" id="KW-1133">Transmembrane helix</keyword>
<comment type="caution">
    <text evidence="3">The sequence shown here is derived from an EMBL/GenBank/DDBJ whole genome shotgun (WGS) entry which is preliminary data.</text>
</comment>
<keyword evidence="4" id="KW-1185">Reference proteome</keyword>